<dbReference type="GO" id="GO:0009640">
    <property type="term" value="P:photomorphogenesis"/>
    <property type="evidence" value="ECO:0007669"/>
    <property type="project" value="InterPro"/>
</dbReference>
<feature type="region of interest" description="Disordered" evidence="6">
    <location>
        <begin position="189"/>
        <end position="213"/>
    </location>
</feature>
<dbReference type="InterPro" id="IPR011006">
    <property type="entry name" value="CheY-like_superfamily"/>
</dbReference>
<dbReference type="PROSITE" id="PS50110">
    <property type="entry name" value="RESPONSE_REGULATORY"/>
    <property type="match status" value="1"/>
</dbReference>
<dbReference type="PANTHER" id="PTHR44218">
    <property type="entry name" value="PROTEIN SPA1-RELATED 2"/>
    <property type="match status" value="1"/>
</dbReference>
<evidence type="ECO:0000256" key="2">
    <source>
        <dbReference type="ARBA" id="ARBA00022737"/>
    </source>
</evidence>
<dbReference type="GO" id="GO:0000160">
    <property type="term" value="P:phosphorelay signal transduction system"/>
    <property type="evidence" value="ECO:0007669"/>
    <property type="project" value="InterPro"/>
</dbReference>
<feature type="compositionally biased region" description="Basic and acidic residues" evidence="6">
    <location>
        <begin position="635"/>
        <end position="650"/>
    </location>
</feature>
<evidence type="ECO:0000313" key="9">
    <source>
        <dbReference type="Proteomes" id="UP001190700"/>
    </source>
</evidence>
<dbReference type="InterPro" id="IPR020472">
    <property type="entry name" value="WD40_PAC1"/>
</dbReference>
<feature type="repeat" description="WD" evidence="4">
    <location>
        <begin position="1005"/>
        <end position="1038"/>
    </location>
</feature>
<feature type="region of interest" description="Disordered" evidence="6">
    <location>
        <begin position="635"/>
        <end position="662"/>
    </location>
</feature>
<feature type="region of interest" description="Disordered" evidence="6">
    <location>
        <begin position="236"/>
        <end position="297"/>
    </location>
</feature>
<evidence type="ECO:0000313" key="8">
    <source>
        <dbReference type="EMBL" id="KAK3235118.1"/>
    </source>
</evidence>
<dbReference type="PRINTS" id="PR00320">
    <property type="entry name" value="GPROTEINBRPT"/>
</dbReference>
<dbReference type="CDD" id="cd17584">
    <property type="entry name" value="REC_typeB_ARR-like"/>
    <property type="match status" value="1"/>
</dbReference>
<keyword evidence="9" id="KW-1185">Reference proteome</keyword>
<feature type="compositionally biased region" description="Polar residues" evidence="6">
    <location>
        <begin position="758"/>
        <end position="768"/>
    </location>
</feature>
<evidence type="ECO:0000259" key="7">
    <source>
        <dbReference type="PROSITE" id="PS50110"/>
    </source>
</evidence>
<dbReference type="PROSITE" id="PS50294">
    <property type="entry name" value="WD_REPEATS_REGION"/>
    <property type="match status" value="2"/>
</dbReference>
<dbReference type="EMBL" id="LGRX02035364">
    <property type="protein sequence ID" value="KAK3235118.1"/>
    <property type="molecule type" value="Genomic_DNA"/>
</dbReference>
<sequence length="1156" mass="128357">MSAEATGGAVDLSNIHVLLVDDERLSRVIVGSLLRKCSYKVTVVESGQQALDALHDECNKFHLVLTDVSMPDMDGMELLSNLQHDARLRYIPVIMMSAHEHSNTVLECIRRGAEDYLLKPVTKKEIQYIWQHVVRRRNASHHRVPTGQEDPDGPVEQGHTALDPSRDGVMSAVPVDEVLRVDSITDMMDAQQRPGSPNEEQDLLSGPPEITGNIMGEGLPCTAPRELNLPASALTRHTGGLAGSSSSAEHRLARNSGAKPRTENRVGQILEPSSSAGSLRGGGARITGSKRRAVAPPTGLRVEASEKAERINRSSSAPLASHGDDCVTNGMGARAYAIPPVASSTMCNRPGETSWGCEKEAAQSKQKKFTEEELAVYRSFEECAQAAERKEVHPVLARASLLRHWLDRPDRLVVVQECLHIFAQALSAVKAARLEGHDFSPLCPSVLCISESREVCFVPEFYSKTPPVSDVERAWYCSQEGKKKPLAPTEQDSYALAVLFFELFFPMPEPEVRHRTLMALQVMKVPSSFLQEREGKIFLWLMQNRPSIDVALRSAFFQNLGVQAGGPFQSHVSPMHLTAEQNQQSEHVQMLKILLGEMHKQSSRENARLNWEVNELSQDVREVEFQLEELRRRRSERDTLGKARGGAEEEHSSEEEACSQEHNSFCRLTQDAKGRLEENFLRLEEFFIQRRVSDYQQFALVGMRSGNRSAASERGTAAATGHSEHTPREEPGRWSGPSDRPAQLEPTERPHKMGAFGSSMSERPTNSAGKPGPRAATEDVITSDPTQMVKRLRAQRTARLGQLCEELSNFTRYSAWEVKAELSNSVTFSDLDMVCSSGFDRDDEFFATVGVCKRIKVFEYSQVVNPDVEVHCPVFEMASRAKLSSVAWSPYIKSHLMSSDYEGMVTLWDVNCALPIKEYEEHKKRVWSVDVSQADPSRVLSGSDDGTVKLWHLSQQRSVATLQGKANVCCVQFSPFDSNLIAYGSADYKTYLYDVRNMSSALTTLVGHNKTVSYVRFLSREKLVSASTDNSLKRWDIRHLLPLSGAEASKSAASRKVKADRTFRGHTNQKNFVGLSINHEGYIACGSEDNSIYAYHNSLPWQVASRSFDLDKGGSSLEETAEGGTPFVSTVCWGRHNNILLTANSVGGIKIIELVK</sequence>
<gene>
    <name evidence="8" type="ORF">CYMTET_54662</name>
</gene>
<evidence type="ECO:0000256" key="4">
    <source>
        <dbReference type="PROSITE-ProRule" id="PRU00221"/>
    </source>
</evidence>
<evidence type="ECO:0000256" key="5">
    <source>
        <dbReference type="SAM" id="Coils"/>
    </source>
</evidence>
<feature type="region of interest" description="Disordered" evidence="6">
    <location>
        <begin position="140"/>
        <end position="168"/>
    </location>
</feature>
<protein>
    <submittedName>
        <fullName evidence="8">Ornithine decarboxylase antizyme with +1 programmed ribosomal shift Spa1</fullName>
    </submittedName>
</protein>
<reference evidence="8 9" key="1">
    <citation type="journal article" date="2015" name="Genome Biol. Evol.">
        <title>Comparative Genomics of a Bacterivorous Green Alga Reveals Evolutionary Causalities and Consequences of Phago-Mixotrophic Mode of Nutrition.</title>
        <authorList>
            <person name="Burns J.A."/>
            <person name="Paasch A."/>
            <person name="Narechania A."/>
            <person name="Kim E."/>
        </authorList>
    </citation>
    <scope>NUCLEOTIDE SEQUENCE [LARGE SCALE GENOMIC DNA]</scope>
    <source>
        <strain evidence="8 9">PLY_AMNH</strain>
    </source>
</reference>
<evidence type="ECO:0000256" key="3">
    <source>
        <dbReference type="PROSITE-ProRule" id="PRU00169"/>
    </source>
</evidence>
<dbReference type="Proteomes" id="UP001190700">
    <property type="component" value="Unassembled WGS sequence"/>
</dbReference>
<feature type="compositionally biased region" description="Basic and acidic residues" evidence="6">
    <location>
        <begin position="722"/>
        <end position="732"/>
    </location>
</feature>
<dbReference type="SUPFAM" id="SSF50978">
    <property type="entry name" value="WD40 repeat-like"/>
    <property type="match status" value="1"/>
</dbReference>
<keyword evidence="1 4" id="KW-0853">WD repeat</keyword>
<dbReference type="InterPro" id="IPR001789">
    <property type="entry name" value="Sig_transdc_resp-reg_receiver"/>
</dbReference>
<feature type="repeat" description="WD" evidence="4">
    <location>
        <begin position="919"/>
        <end position="961"/>
    </location>
</feature>
<keyword evidence="3" id="KW-0597">Phosphoprotein</keyword>
<evidence type="ECO:0000256" key="1">
    <source>
        <dbReference type="ARBA" id="ARBA00022574"/>
    </source>
</evidence>
<dbReference type="SMART" id="SM00320">
    <property type="entry name" value="WD40"/>
    <property type="match status" value="7"/>
</dbReference>
<dbReference type="Pfam" id="PF00072">
    <property type="entry name" value="Response_reg"/>
    <property type="match status" value="1"/>
</dbReference>
<dbReference type="Gene3D" id="3.40.50.2300">
    <property type="match status" value="1"/>
</dbReference>
<proteinExistence type="predicted"/>
<dbReference type="InterPro" id="IPR044630">
    <property type="entry name" value="SPA1/2/3/4"/>
</dbReference>
<name>A0AAE0ENI4_9CHLO</name>
<dbReference type="SMART" id="SM00448">
    <property type="entry name" value="REC"/>
    <property type="match status" value="1"/>
</dbReference>
<dbReference type="Gene3D" id="2.130.10.10">
    <property type="entry name" value="YVTN repeat-like/Quinoprotein amine dehydrogenase"/>
    <property type="match status" value="1"/>
</dbReference>
<dbReference type="InterPro" id="IPR015943">
    <property type="entry name" value="WD40/YVTN_repeat-like_dom_sf"/>
</dbReference>
<keyword evidence="2" id="KW-0677">Repeat</keyword>
<evidence type="ECO:0000256" key="6">
    <source>
        <dbReference type="SAM" id="MobiDB-lite"/>
    </source>
</evidence>
<comment type="caution">
    <text evidence="8">The sequence shown here is derived from an EMBL/GenBank/DDBJ whole genome shotgun (WGS) entry which is preliminary data.</text>
</comment>
<feature type="coiled-coil region" evidence="5">
    <location>
        <begin position="599"/>
        <end position="633"/>
    </location>
</feature>
<dbReference type="AlphaFoldDB" id="A0AAE0ENI4"/>
<dbReference type="InterPro" id="IPR001680">
    <property type="entry name" value="WD40_rpt"/>
</dbReference>
<feature type="modified residue" description="4-aspartylphosphate" evidence="3">
    <location>
        <position position="67"/>
    </location>
</feature>
<dbReference type="PANTHER" id="PTHR44218:SF6">
    <property type="entry name" value="PROTEIN SUPPRESSOR OF PHYA-105 1"/>
    <property type="match status" value="1"/>
</dbReference>
<organism evidence="8 9">
    <name type="scientific">Cymbomonas tetramitiformis</name>
    <dbReference type="NCBI Taxonomy" id="36881"/>
    <lineage>
        <taxon>Eukaryota</taxon>
        <taxon>Viridiplantae</taxon>
        <taxon>Chlorophyta</taxon>
        <taxon>Pyramimonadophyceae</taxon>
        <taxon>Pyramimonadales</taxon>
        <taxon>Pyramimonadaceae</taxon>
        <taxon>Cymbomonas</taxon>
    </lineage>
</organism>
<keyword evidence="5" id="KW-0175">Coiled coil</keyword>
<feature type="domain" description="Response regulatory" evidence="7">
    <location>
        <begin position="16"/>
        <end position="134"/>
    </location>
</feature>
<feature type="region of interest" description="Disordered" evidence="6">
    <location>
        <begin position="304"/>
        <end position="323"/>
    </location>
</feature>
<dbReference type="InterPro" id="IPR036322">
    <property type="entry name" value="WD40_repeat_dom_sf"/>
</dbReference>
<accession>A0AAE0ENI4</accession>
<dbReference type="SUPFAM" id="SSF52172">
    <property type="entry name" value="CheY-like"/>
    <property type="match status" value="1"/>
</dbReference>
<feature type="region of interest" description="Disordered" evidence="6">
    <location>
        <begin position="706"/>
        <end position="783"/>
    </location>
</feature>
<dbReference type="PROSITE" id="PS50082">
    <property type="entry name" value="WD_REPEATS_2"/>
    <property type="match status" value="2"/>
</dbReference>
<dbReference type="Pfam" id="PF00400">
    <property type="entry name" value="WD40"/>
    <property type="match status" value="3"/>
</dbReference>